<feature type="compositionally biased region" description="Low complexity" evidence="1">
    <location>
        <begin position="208"/>
        <end position="224"/>
    </location>
</feature>
<reference evidence="2" key="1">
    <citation type="submission" date="2022-11" db="EMBL/GenBank/DDBJ databases">
        <authorList>
            <person name="Petersen C."/>
        </authorList>
    </citation>
    <scope>NUCLEOTIDE SEQUENCE</scope>
    <source>
        <strain evidence="2">IBT 34128</strain>
    </source>
</reference>
<dbReference type="EMBL" id="JAPMSZ010000009">
    <property type="protein sequence ID" value="KAJ5091675.1"/>
    <property type="molecule type" value="Genomic_DNA"/>
</dbReference>
<reference evidence="2" key="2">
    <citation type="journal article" date="2023" name="IMA Fungus">
        <title>Comparative genomic study of the Penicillium genus elucidates a diverse pangenome and 15 lateral gene transfer events.</title>
        <authorList>
            <person name="Petersen C."/>
            <person name="Sorensen T."/>
            <person name="Nielsen M.R."/>
            <person name="Sondergaard T.E."/>
            <person name="Sorensen J.L."/>
            <person name="Fitzpatrick D.A."/>
            <person name="Frisvad J.C."/>
            <person name="Nielsen K.L."/>
        </authorList>
    </citation>
    <scope>NUCLEOTIDE SEQUENCE</scope>
    <source>
        <strain evidence="2">IBT 34128</strain>
    </source>
</reference>
<evidence type="ECO:0000313" key="3">
    <source>
        <dbReference type="Proteomes" id="UP001141434"/>
    </source>
</evidence>
<evidence type="ECO:0000256" key="1">
    <source>
        <dbReference type="SAM" id="MobiDB-lite"/>
    </source>
</evidence>
<organism evidence="2 3">
    <name type="scientific">Penicillium alfredii</name>
    <dbReference type="NCBI Taxonomy" id="1506179"/>
    <lineage>
        <taxon>Eukaryota</taxon>
        <taxon>Fungi</taxon>
        <taxon>Dikarya</taxon>
        <taxon>Ascomycota</taxon>
        <taxon>Pezizomycotina</taxon>
        <taxon>Eurotiomycetes</taxon>
        <taxon>Eurotiomycetidae</taxon>
        <taxon>Eurotiales</taxon>
        <taxon>Aspergillaceae</taxon>
        <taxon>Penicillium</taxon>
    </lineage>
</organism>
<feature type="region of interest" description="Disordered" evidence="1">
    <location>
        <begin position="146"/>
        <end position="165"/>
    </location>
</feature>
<keyword evidence="3" id="KW-1185">Reference proteome</keyword>
<dbReference type="RefSeq" id="XP_056509873.1">
    <property type="nucleotide sequence ID" value="XM_056657073.1"/>
</dbReference>
<sequence>MPAPFAKGIIVTVSVLVAAGIAVYESPQFKQWVDTSRRKIAMALHNLGDEIQPRNSASPVRDDISMTEEVGEAAEERRRLVRAEIMRRSALLESRRQAKNSEQPLESFDTLVDQEGNLRMPKEGEHHDQLGMDSAANSTAVDLGASQPLRRGAKQNEVDSIGLDPDRLHVQIPTDTASNHPSESVVQFTPTSEVPEDGTYGTLFDPFSDSPVAPGSPVSASASSHTEGHEQAYYAHPTSAANTSQQQDLLGDFDGMGPGSSFQHDISSTPSTAGSFSLVGGFSDGSSDGTLSDLGDRSVGCVATPASWSEVGSVISSDDAGHQ</sequence>
<dbReference type="AlphaFoldDB" id="A0A9W9F1C0"/>
<gene>
    <name evidence="2" type="ORF">NUU61_006545</name>
</gene>
<name>A0A9W9F1C0_9EURO</name>
<comment type="caution">
    <text evidence="2">The sequence shown here is derived from an EMBL/GenBank/DDBJ whole genome shotgun (WGS) entry which is preliminary data.</text>
</comment>
<dbReference type="OrthoDB" id="3926760at2759"/>
<proteinExistence type="predicted"/>
<feature type="region of interest" description="Disordered" evidence="1">
    <location>
        <begin position="248"/>
        <end position="270"/>
    </location>
</feature>
<feature type="region of interest" description="Disordered" evidence="1">
    <location>
        <begin position="171"/>
        <end position="229"/>
    </location>
</feature>
<dbReference type="GeneID" id="81396242"/>
<feature type="region of interest" description="Disordered" evidence="1">
    <location>
        <begin position="52"/>
        <end position="71"/>
    </location>
</feature>
<protein>
    <submittedName>
        <fullName evidence="2">Uncharacterized protein</fullName>
    </submittedName>
</protein>
<dbReference type="Proteomes" id="UP001141434">
    <property type="component" value="Unassembled WGS sequence"/>
</dbReference>
<feature type="compositionally biased region" description="Polar residues" evidence="1">
    <location>
        <begin position="260"/>
        <end position="270"/>
    </location>
</feature>
<accession>A0A9W9F1C0</accession>
<evidence type="ECO:0000313" key="2">
    <source>
        <dbReference type="EMBL" id="KAJ5091675.1"/>
    </source>
</evidence>
<feature type="compositionally biased region" description="Polar residues" evidence="1">
    <location>
        <begin position="173"/>
        <end position="192"/>
    </location>
</feature>